<dbReference type="Gene3D" id="2.170.260.10">
    <property type="entry name" value="paz domain"/>
    <property type="match status" value="1"/>
</dbReference>
<feature type="region of interest" description="Disordered" evidence="11">
    <location>
        <begin position="1"/>
        <end position="23"/>
    </location>
</feature>
<gene>
    <name evidence="14" type="primary">PIWIL3</name>
</gene>
<dbReference type="PANTHER" id="PTHR22891">
    <property type="entry name" value="EUKARYOTIC TRANSLATION INITIATION FACTOR 2C"/>
    <property type="match status" value="1"/>
</dbReference>
<keyword evidence="9" id="KW-0469">Meiosis</keyword>
<dbReference type="Pfam" id="PF02170">
    <property type="entry name" value="PAZ"/>
    <property type="match status" value="1"/>
</dbReference>
<dbReference type="FunFam" id="3.30.420.10:FF:000014">
    <property type="entry name" value="Piwi-like RNA-mediated gene silencing 1"/>
    <property type="match status" value="1"/>
</dbReference>
<evidence type="ECO:0000313" key="15">
    <source>
        <dbReference type="Proteomes" id="UP000472241"/>
    </source>
</evidence>
<dbReference type="GO" id="GO:0005737">
    <property type="term" value="C:cytoplasm"/>
    <property type="evidence" value="ECO:0007669"/>
    <property type="project" value="UniProtKB-SubCell"/>
</dbReference>
<dbReference type="Pfam" id="PF23278">
    <property type="entry name" value="Piwi_N"/>
    <property type="match status" value="1"/>
</dbReference>
<organism evidence="14 15">
    <name type="scientific">Lynx canadensis</name>
    <name type="common">Canada lynx</name>
    <name type="synonym">Felis canadensis</name>
    <dbReference type="NCBI Taxonomy" id="61383"/>
    <lineage>
        <taxon>Eukaryota</taxon>
        <taxon>Metazoa</taxon>
        <taxon>Chordata</taxon>
        <taxon>Craniata</taxon>
        <taxon>Vertebrata</taxon>
        <taxon>Euteleostomi</taxon>
        <taxon>Mammalia</taxon>
        <taxon>Eutheria</taxon>
        <taxon>Laurasiatheria</taxon>
        <taxon>Carnivora</taxon>
        <taxon>Feliformia</taxon>
        <taxon>Felidae</taxon>
        <taxon>Felinae</taxon>
        <taxon>Lynx</taxon>
    </lineage>
</organism>
<dbReference type="FunFam" id="2.170.260.10:FF:000003">
    <property type="entry name" value="Piwi-like RNA-mediated gene silencing 2"/>
    <property type="match status" value="1"/>
</dbReference>
<dbReference type="Gene3D" id="3.40.50.2300">
    <property type="match status" value="1"/>
</dbReference>
<dbReference type="InterPro" id="IPR036085">
    <property type="entry name" value="PAZ_dom_sf"/>
</dbReference>
<keyword evidence="6" id="KW-0744">Spermatogenesis</keyword>
<comment type="subcellular location">
    <subcellularLocation>
        <location evidence="1">Cytoplasm</location>
    </subcellularLocation>
</comment>
<dbReference type="GO" id="GO:0007283">
    <property type="term" value="P:spermatogenesis"/>
    <property type="evidence" value="ECO:0007669"/>
    <property type="project" value="UniProtKB-KW"/>
</dbReference>
<reference evidence="14" key="2">
    <citation type="submission" date="2025-09" db="UniProtKB">
        <authorList>
            <consortium name="Ensembl"/>
        </authorList>
    </citation>
    <scope>IDENTIFICATION</scope>
</reference>
<evidence type="ECO:0000256" key="10">
    <source>
        <dbReference type="ARBA" id="ARBA00038291"/>
    </source>
</evidence>
<evidence type="ECO:0000256" key="6">
    <source>
        <dbReference type="ARBA" id="ARBA00022871"/>
    </source>
</evidence>
<evidence type="ECO:0000256" key="3">
    <source>
        <dbReference type="ARBA" id="ARBA00022490"/>
    </source>
</evidence>
<dbReference type="GO" id="GO:0031047">
    <property type="term" value="P:regulatory ncRNA-mediated gene silencing"/>
    <property type="evidence" value="ECO:0007669"/>
    <property type="project" value="UniProtKB-KW"/>
</dbReference>
<evidence type="ECO:0000313" key="14">
    <source>
        <dbReference type="Ensembl" id="ENSLCNP00005019414.1"/>
    </source>
</evidence>
<feature type="domain" description="PAZ" evidence="12">
    <location>
        <begin position="242"/>
        <end position="355"/>
    </location>
</feature>
<evidence type="ECO:0000256" key="9">
    <source>
        <dbReference type="ARBA" id="ARBA00023254"/>
    </source>
</evidence>
<dbReference type="SMART" id="SM00950">
    <property type="entry name" value="Piwi"/>
    <property type="match status" value="1"/>
</dbReference>
<evidence type="ECO:0000259" key="13">
    <source>
        <dbReference type="PROSITE" id="PS50822"/>
    </source>
</evidence>
<keyword evidence="15" id="KW-1185">Reference proteome</keyword>
<dbReference type="GO" id="GO:0006417">
    <property type="term" value="P:regulation of translation"/>
    <property type="evidence" value="ECO:0007669"/>
    <property type="project" value="UniProtKB-KW"/>
</dbReference>
<dbReference type="Pfam" id="PF02171">
    <property type="entry name" value="Piwi"/>
    <property type="match status" value="1"/>
</dbReference>
<keyword evidence="2" id="KW-0217">Developmental protein</keyword>
<dbReference type="GO" id="GO:0051321">
    <property type="term" value="P:meiotic cell cycle"/>
    <property type="evidence" value="ECO:0007669"/>
    <property type="project" value="UniProtKB-KW"/>
</dbReference>
<keyword evidence="3" id="KW-0963">Cytoplasm</keyword>
<evidence type="ECO:0000256" key="8">
    <source>
        <dbReference type="ARBA" id="ARBA00023158"/>
    </source>
</evidence>
<sequence length="817" mass="94346">SLYRERERARAGEEQRENPKQTPCCQHRLKPRVLKELQLGAGLQALSLKGKRGLGAIFQDQVVNTRQYLEHVKDSTTGTQGRVVKLFTNHFRVTSRPELLTYKYNIDYMPEIEDGKVRTDLLCQHKHVIGECHIFDGNSLLLPHKLQNRWGKKIVKVTIEFCSELKPTSLDCLRYYNILFRKILKMMDLKQVGRNYYNENEATEFLNHKLVIWPGYSTSILEYETSITLCADVNHKLLRMQTAYDLIMHVDNKSQRKDAKEISKELVGSIVFTKYNNRTYRVDAINWEETPRSTFKKSGGEEITFVDYYKEQQHGLVVTDLTQPLLVSKGKWKKSQQDTPHEPIMLVPELCYLTGLTDEMRKDYRVMRDLAMHTRLDPEKRQHELRRFMNIVQNAQRELQLWDLKFDPNFVSFSGRIMKEVRILQGSRAVRPFQSDWSKETRSGPLLNVKSLDHWLVLYPRRNYGAALSLLQSLRKVTPTMGIAMRDAKMLEVNDTVQSYTTILENHVSSKTQMVISFLLSFKVLCVLSSDRKDLYDGIKKYLCVNCPIPSQCVVARTLDKPQTLMTIATKIAQQMNCKMGGALWKVEIGLRNAMFVGIDCFHDIVNRRKSIAGFVSSVNQELTQWFSQCVFQEAGQELVSGLKACLEAALKLWYKHNLFLPQSIIVYRDGVGDGQLQALIEHEVPQIRSSLKSNGFLSIHVTSDTRFAMLFFLSENKLTCCIPVLCDSRYDFFIVSQSVKDGTVTPTHYNVIHDTVHFTPDGIQCLTYRLCHMYYNLSGVIRVPAPCHYAHKLAYLVGQSIHQEPHYSLASRLFYL</sequence>
<dbReference type="SUPFAM" id="SSF53098">
    <property type="entry name" value="Ribonuclease H-like"/>
    <property type="match status" value="1"/>
</dbReference>
<evidence type="ECO:0000256" key="7">
    <source>
        <dbReference type="ARBA" id="ARBA00022884"/>
    </source>
</evidence>
<dbReference type="GO" id="GO:0030154">
    <property type="term" value="P:cell differentiation"/>
    <property type="evidence" value="ECO:0007669"/>
    <property type="project" value="UniProtKB-KW"/>
</dbReference>
<feature type="compositionally biased region" description="Basic and acidic residues" evidence="11">
    <location>
        <begin position="1"/>
        <end position="19"/>
    </location>
</feature>
<dbReference type="Ensembl" id="ENSLCNT00005021740.1">
    <property type="protein sequence ID" value="ENSLCNP00005019414.1"/>
    <property type="gene ID" value="ENSLCNG00005012661.1"/>
</dbReference>
<keyword evidence="8" id="KW-0943">RNA-mediated gene silencing</keyword>
<evidence type="ECO:0000259" key="12">
    <source>
        <dbReference type="PROSITE" id="PS50821"/>
    </source>
</evidence>
<dbReference type="GO" id="GO:0003723">
    <property type="term" value="F:RNA binding"/>
    <property type="evidence" value="ECO:0007669"/>
    <property type="project" value="UniProtKB-KW"/>
</dbReference>
<protein>
    <submittedName>
        <fullName evidence="14">Piwi like RNA-mediated gene silencing 3</fullName>
    </submittedName>
</protein>
<dbReference type="SUPFAM" id="SSF101690">
    <property type="entry name" value="PAZ domain"/>
    <property type="match status" value="1"/>
</dbReference>
<dbReference type="Gene3D" id="3.30.420.10">
    <property type="entry name" value="Ribonuclease H-like superfamily/Ribonuclease H"/>
    <property type="match status" value="1"/>
</dbReference>
<dbReference type="Proteomes" id="UP000472241">
    <property type="component" value="Unplaced"/>
</dbReference>
<evidence type="ECO:0000256" key="1">
    <source>
        <dbReference type="ARBA" id="ARBA00004496"/>
    </source>
</evidence>
<keyword evidence="4" id="KW-0221">Differentiation</keyword>
<keyword evidence="7" id="KW-0694">RNA-binding</keyword>
<name>A0A667HG86_LYNCA</name>
<dbReference type="PROSITE" id="PS50821">
    <property type="entry name" value="PAZ"/>
    <property type="match status" value="1"/>
</dbReference>
<comment type="similarity">
    <text evidence="10">Belongs to the argonaute family. Piwi subfamily.</text>
</comment>
<reference evidence="14" key="1">
    <citation type="submission" date="2025-08" db="UniProtKB">
        <authorList>
            <consortium name="Ensembl"/>
        </authorList>
    </citation>
    <scope>IDENTIFICATION</scope>
</reference>
<dbReference type="SMART" id="SM00949">
    <property type="entry name" value="PAZ"/>
    <property type="match status" value="1"/>
</dbReference>
<dbReference type="InterPro" id="IPR003165">
    <property type="entry name" value="Piwi"/>
</dbReference>
<feature type="domain" description="Piwi" evidence="13">
    <location>
        <begin position="523"/>
        <end position="803"/>
    </location>
</feature>
<evidence type="ECO:0000256" key="11">
    <source>
        <dbReference type="SAM" id="MobiDB-lite"/>
    </source>
</evidence>
<dbReference type="InterPro" id="IPR012337">
    <property type="entry name" value="RNaseH-like_sf"/>
</dbReference>
<dbReference type="AlphaFoldDB" id="A0A667HG86"/>
<dbReference type="CDD" id="cd02845">
    <property type="entry name" value="PAZ_piwi_like"/>
    <property type="match status" value="1"/>
</dbReference>
<dbReference type="PROSITE" id="PS50822">
    <property type="entry name" value="PIWI"/>
    <property type="match status" value="1"/>
</dbReference>
<evidence type="ECO:0000256" key="4">
    <source>
        <dbReference type="ARBA" id="ARBA00022782"/>
    </source>
</evidence>
<accession>A0A667HG86</accession>
<keyword evidence="5" id="KW-0810">Translation regulation</keyword>
<evidence type="ECO:0000256" key="2">
    <source>
        <dbReference type="ARBA" id="ARBA00022473"/>
    </source>
</evidence>
<dbReference type="InterPro" id="IPR036397">
    <property type="entry name" value="RNaseH_sf"/>
</dbReference>
<dbReference type="InterPro" id="IPR003100">
    <property type="entry name" value="PAZ_dom"/>
</dbReference>
<dbReference type="CDD" id="cd04658">
    <property type="entry name" value="Piwi_piwi-like_Euk"/>
    <property type="match status" value="1"/>
</dbReference>
<proteinExistence type="inferred from homology"/>
<evidence type="ECO:0000256" key="5">
    <source>
        <dbReference type="ARBA" id="ARBA00022845"/>
    </source>
</evidence>